<organism evidence="1">
    <name type="scientific">Anguilla anguilla</name>
    <name type="common">European freshwater eel</name>
    <name type="synonym">Muraena anguilla</name>
    <dbReference type="NCBI Taxonomy" id="7936"/>
    <lineage>
        <taxon>Eukaryota</taxon>
        <taxon>Metazoa</taxon>
        <taxon>Chordata</taxon>
        <taxon>Craniata</taxon>
        <taxon>Vertebrata</taxon>
        <taxon>Euteleostomi</taxon>
        <taxon>Actinopterygii</taxon>
        <taxon>Neopterygii</taxon>
        <taxon>Teleostei</taxon>
        <taxon>Anguilliformes</taxon>
        <taxon>Anguillidae</taxon>
        <taxon>Anguilla</taxon>
    </lineage>
</organism>
<evidence type="ECO:0000313" key="1">
    <source>
        <dbReference type="EMBL" id="JAH08522.1"/>
    </source>
</evidence>
<sequence length="52" mass="5821">MLDSYKALPIQQLEQGCPTLLLEIYPPVGFHSNPNKALLTQQSQSHVCQIRA</sequence>
<dbReference type="EMBL" id="GBXM01100055">
    <property type="protein sequence ID" value="JAH08522.1"/>
    <property type="molecule type" value="Transcribed_RNA"/>
</dbReference>
<reference evidence="1" key="1">
    <citation type="submission" date="2014-11" db="EMBL/GenBank/DDBJ databases">
        <authorList>
            <person name="Amaro Gonzalez C."/>
        </authorList>
    </citation>
    <scope>NUCLEOTIDE SEQUENCE</scope>
</reference>
<reference evidence="1" key="2">
    <citation type="journal article" date="2015" name="Fish Shellfish Immunol.">
        <title>Early steps in the European eel (Anguilla anguilla)-Vibrio vulnificus interaction in the gills: Role of the RtxA13 toxin.</title>
        <authorList>
            <person name="Callol A."/>
            <person name="Pajuelo D."/>
            <person name="Ebbesson L."/>
            <person name="Teles M."/>
            <person name="MacKenzie S."/>
            <person name="Amaro C."/>
        </authorList>
    </citation>
    <scope>NUCLEOTIDE SEQUENCE</scope>
</reference>
<protein>
    <submittedName>
        <fullName evidence="1">Uncharacterized protein</fullName>
    </submittedName>
</protein>
<dbReference type="AlphaFoldDB" id="A0A0E9PW64"/>
<proteinExistence type="predicted"/>
<name>A0A0E9PW64_ANGAN</name>
<accession>A0A0E9PW64</accession>